<proteinExistence type="inferred from homology"/>
<dbReference type="GO" id="GO:0017119">
    <property type="term" value="C:Golgi transport complex"/>
    <property type="evidence" value="ECO:0007669"/>
    <property type="project" value="TreeGrafter"/>
</dbReference>
<feature type="compositionally biased region" description="Polar residues" evidence="10">
    <location>
        <begin position="1"/>
        <end position="21"/>
    </location>
</feature>
<protein>
    <recommendedName>
        <fullName evidence="3">Conserved oligomeric Golgi complex subunit 2</fullName>
    </recommendedName>
    <alternativeName>
        <fullName evidence="8">Component of oligomeric Golgi complex 2</fullName>
    </alternativeName>
</protein>
<keyword evidence="13" id="KW-1185">Reference proteome</keyword>
<dbReference type="AlphaFoldDB" id="A0A4U0U4V7"/>
<dbReference type="GO" id="GO:0006891">
    <property type="term" value="P:intra-Golgi vesicle-mediated transport"/>
    <property type="evidence" value="ECO:0007669"/>
    <property type="project" value="TreeGrafter"/>
</dbReference>
<evidence type="ECO:0000256" key="4">
    <source>
        <dbReference type="ARBA" id="ARBA00022448"/>
    </source>
</evidence>
<dbReference type="EMBL" id="NAJL01000014">
    <property type="protein sequence ID" value="TKA29456.1"/>
    <property type="molecule type" value="Genomic_DNA"/>
</dbReference>
<keyword evidence="4" id="KW-0813">Transport</keyword>
<comment type="subcellular location">
    <subcellularLocation>
        <location evidence="1">Golgi apparatus membrane</location>
        <topology evidence="1">Peripheral membrane protein</topology>
    </subcellularLocation>
</comment>
<dbReference type="Pfam" id="PF06148">
    <property type="entry name" value="COG2_N"/>
    <property type="match status" value="1"/>
</dbReference>
<evidence type="ECO:0000313" key="13">
    <source>
        <dbReference type="Proteomes" id="UP000308549"/>
    </source>
</evidence>
<accession>A0A4U0U4V7</accession>
<evidence type="ECO:0000256" key="2">
    <source>
        <dbReference type="ARBA" id="ARBA00007603"/>
    </source>
</evidence>
<evidence type="ECO:0000256" key="3">
    <source>
        <dbReference type="ARBA" id="ARBA00020977"/>
    </source>
</evidence>
<evidence type="ECO:0000256" key="1">
    <source>
        <dbReference type="ARBA" id="ARBA00004395"/>
    </source>
</evidence>
<evidence type="ECO:0000256" key="9">
    <source>
        <dbReference type="SAM" id="Coils"/>
    </source>
</evidence>
<feature type="coiled-coil region" evidence="9">
    <location>
        <begin position="54"/>
        <end position="81"/>
    </location>
</feature>
<gene>
    <name evidence="12" type="ORF">B0A50_03469</name>
</gene>
<dbReference type="InterPro" id="IPR009316">
    <property type="entry name" value="COG2"/>
</dbReference>
<dbReference type="Proteomes" id="UP000308549">
    <property type="component" value="Unassembled WGS sequence"/>
</dbReference>
<dbReference type="GO" id="GO:0000139">
    <property type="term" value="C:Golgi membrane"/>
    <property type="evidence" value="ECO:0007669"/>
    <property type="project" value="UniProtKB-SubCell"/>
</dbReference>
<dbReference type="PANTHER" id="PTHR12961">
    <property type="entry name" value="CONSERVED OLIGOMERIC GOLGI COMPLEX COMPONENT 2"/>
    <property type="match status" value="1"/>
</dbReference>
<keyword evidence="6" id="KW-0333">Golgi apparatus</keyword>
<keyword evidence="7" id="KW-0472">Membrane</keyword>
<feature type="region of interest" description="Disordered" evidence="10">
    <location>
        <begin position="169"/>
        <end position="192"/>
    </location>
</feature>
<comment type="similarity">
    <text evidence="2">Belongs to the COG2 family.</text>
</comment>
<keyword evidence="5" id="KW-0653">Protein transport</keyword>
<evidence type="ECO:0000256" key="6">
    <source>
        <dbReference type="ARBA" id="ARBA00023034"/>
    </source>
</evidence>
<dbReference type="PANTHER" id="PTHR12961:SF0">
    <property type="entry name" value="CONSERVED OLIGOMERIC GOLGI COMPLEX SUBUNIT 2"/>
    <property type="match status" value="1"/>
</dbReference>
<evidence type="ECO:0000256" key="5">
    <source>
        <dbReference type="ARBA" id="ARBA00022927"/>
    </source>
</evidence>
<feature type="region of interest" description="Disordered" evidence="10">
    <location>
        <begin position="1"/>
        <end position="33"/>
    </location>
</feature>
<dbReference type="OrthoDB" id="332281at2759"/>
<evidence type="ECO:0000259" key="11">
    <source>
        <dbReference type="Pfam" id="PF06148"/>
    </source>
</evidence>
<keyword evidence="9" id="KW-0175">Coiled coil</keyword>
<name>A0A4U0U4V7_9PEZI</name>
<sequence length="281" mass="31820">MSQFSRPSTNTASTPARANSPDQDDFDDLDTLPYPTELPRNDFLALDFNPQTYLSSLRNRHQTLEDLRSDLRQRSQLLNRELLDLVNGNYEDFLSLGGDLKGGEEKVESVRVGLLAFQREVEGVRRAVREREDEAEALLAEKKGLRGSVVLGRALLEIHESLRELEEGLGIVETENDDDGEDLDDDDEDDISPDDVRLRRLARHVKQYSLLFRQMERLSGHPFLDSQRPRLVEVRKTLLLDLAAALRQARTGKQPDGILKVVKMYGELDAEGEAIRVLKAG</sequence>
<feature type="domain" description="Conserved oligomeric Golgi complex subunit 2 N-terminal" evidence="11">
    <location>
        <begin position="39"/>
        <end position="111"/>
    </location>
</feature>
<dbReference type="InterPro" id="IPR024602">
    <property type="entry name" value="COG_su2_N"/>
</dbReference>
<evidence type="ECO:0000256" key="8">
    <source>
        <dbReference type="ARBA" id="ARBA00031344"/>
    </source>
</evidence>
<dbReference type="GO" id="GO:0015031">
    <property type="term" value="P:protein transport"/>
    <property type="evidence" value="ECO:0007669"/>
    <property type="project" value="UniProtKB-KW"/>
</dbReference>
<evidence type="ECO:0000256" key="10">
    <source>
        <dbReference type="SAM" id="MobiDB-lite"/>
    </source>
</evidence>
<evidence type="ECO:0000313" key="12">
    <source>
        <dbReference type="EMBL" id="TKA29456.1"/>
    </source>
</evidence>
<evidence type="ECO:0000256" key="7">
    <source>
        <dbReference type="ARBA" id="ARBA00023136"/>
    </source>
</evidence>
<feature type="compositionally biased region" description="Acidic residues" evidence="10">
    <location>
        <begin position="174"/>
        <end position="192"/>
    </location>
</feature>
<reference evidence="12 13" key="1">
    <citation type="submission" date="2017-03" db="EMBL/GenBank/DDBJ databases">
        <title>Genomes of endolithic fungi from Antarctica.</title>
        <authorList>
            <person name="Coleine C."/>
            <person name="Masonjones S."/>
            <person name="Stajich J.E."/>
        </authorList>
    </citation>
    <scope>NUCLEOTIDE SEQUENCE [LARGE SCALE GENOMIC DNA]</scope>
    <source>
        <strain evidence="12 13">CCFEE 6315</strain>
    </source>
</reference>
<organism evidence="12 13">
    <name type="scientific">Salinomyces thailandicus</name>
    <dbReference type="NCBI Taxonomy" id="706561"/>
    <lineage>
        <taxon>Eukaryota</taxon>
        <taxon>Fungi</taxon>
        <taxon>Dikarya</taxon>
        <taxon>Ascomycota</taxon>
        <taxon>Pezizomycotina</taxon>
        <taxon>Dothideomycetes</taxon>
        <taxon>Dothideomycetidae</taxon>
        <taxon>Mycosphaerellales</taxon>
        <taxon>Teratosphaeriaceae</taxon>
        <taxon>Salinomyces</taxon>
    </lineage>
</organism>
<dbReference type="GO" id="GO:0007030">
    <property type="term" value="P:Golgi organization"/>
    <property type="evidence" value="ECO:0007669"/>
    <property type="project" value="InterPro"/>
</dbReference>
<comment type="caution">
    <text evidence="12">The sequence shown here is derived from an EMBL/GenBank/DDBJ whole genome shotgun (WGS) entry which is preliminary data.</text>
</comment>